<dbReference type="CDD" id="cd07061">
    <property type="entry name" value="HP_HAP_like"/>
    <property type="match status" value="1"/>
</dbReference>
<dbReference type="InterPro" id="IPR050645">
    <property type="entry name" value="Histidine_acid_phosphatase"/>
</dbReference>
<dbReference type="PANTHER" id="PTHR11567">
    <property type="entry name" value="ACID PHOSPHATASE-RELATED"/>
    <property type="match status" value="1"/>
</dbReference>
<dbReference type="PANTHER" id="PTHR11567:SF187">
    <property type="entry name" value="2,3-BISPHOSPHOGLYCERATE 3-PHOSPHATASE"/>
    <property type="match status" value="1"/>
</dbReference>
<protein>
    <submittedName>
        <fullName evidence="2">Uncharacterized protein</fullName>
    </submittedName>
</protein>
<reference evidence="2" key="1">
    <citation type="submission" date="2022-11" db="EMBL/GenBank/DDBJ databases">
        <authorList>
            <person name="Kikuchi T."/>
        </authorList>
    </citation>
    <scope>NUCLEOTIDE SEQUENCE</scope>
    <source>
        <strain evidence="2">PS1010</strain>
    </source>
</reference>
<dbReference type="AlphaFoldDB" id="A0A9P1I979"/>
<evidence type="ECO:0000256" key="1">
    <source>
        <dbReference type="ARBA" id="ARBA00005375"/>
    </source>
</evidence>
<dbReference type="SUPFAM" id="SSF53254">
    <property type="entry name" value="Phosphoglycerate mutase-like"/>
    <property type="match status" value="1"/>
</dbReference>
<comment type="caution">
    <text evidence="2">The sequence shown here is derived from an EMBL/GenBank/DDBJ whole genome shotgun (WGS) entry which is preliminary data.</text>
</comment>
<dbReference type="InterPro" id="IPR029033">
    <property type="entry name" value="His_PPase_superfam"/>
</dbReference>
<dbReference type="EMBL" id="CANHGI010000002">
    <property type="protein sequence ID" value="CAI5440749.1"/>
    <property type="molecule type" value="Genomic_DNA"/>
</dbReference>
<gene>
    <name evidence="2" type="ORF">CAMP_LOCUS3386</name>
</gene>
<dbReference type="Proteomes" id="UP001152747">
    <property type="component" value="Unassembled WGS sequence"/>
</dbReference>
<accession>A0A9P1I979</accession>
<dbReference type="OrthoDB" id="10262962at2759"/>
<dbReference type="Pfam" id="PF00328">
    <property type="entry name" value="His_Phos_2"/>
    <property type="match status" value="1"/>
</dbReference>
<keyword evidence="3" id="KW-1185">Reference proteome</keyword>
<dbReference type="GO" id="GO:0016791">
    <property type="term" value="F:phosphatase activity"/>
    <property type="evidence" value="ECO:0007669"/>
    <property type="project" value="TreeGrafter"/>
</dbReference>
<evidence type="ECO:0000313" key="3">
    <source>
        <dbReference type="Proteomes" id="UP001152747"/>
    </source>
</evidence>
<evidence type="ECO:0000313" key="2">
    <source>
        <dbReference type="EMBL" id="CAI5440749.1"/>
    </source>
</evidence>
<name>A0A9P1I979_9PELO</name>
<comment type="similarity">
    <text evidence="1">Belongs to the histidine acid phosphatase family.</text>
</comment>
<dbReference type="InterPro" id="IPR000560">
    <property type="entry name" value="His_Pase_clade-2"/>
</dbReference>
<proteinExistence type="inferred from homology"/>
<dbReference type="Gene3D" id="3.40.50.1240">
    <property type="entry name" value="Phosphoglycerate mutase-like"/>
    <property type="match status" value="1"/>
</dbReference>
<sequence length="420" mass="49296">MCQFLENDIEGIEGDEWLKNENLEEKFKLRGLFVSFRHGERSSFSKINDEIGCRAHREIDRKNFEKYKELVNSEDFQTFLKVVPALSTWPKFPEDEKCSSGQLTAEGALQHVKLGKFFRKQYAKSSLFTEDMENMKTRIVTSKYNRTFQSVLAFSSEFFFKQRNHFLPITIKASNHSFQCVDQFCNCKLAKKMRIKYYEQQHLEYFENLLKNDRILREETEFVQSFDDFSSSSDPFKIIDVALGKYICRRKPLPCKNEKCLTNDYLNKLIDITTLRGQKMYNSSGISKRLHLLEAWPVLSYLKMALEKMRVKSEKNYIRVFSGHDVLIAPLLRVLGIPFVDPPHYTSRLVFEIYEHSEEGLFIRVLFNGFNRSADVSFCNENNLKFGMCRASAFETFMQENLYFGQIGVENFSQACEIPE</sequence>
<organism evidence="2 3">
    <name type="scientific">Caenorhabditis angaria</name>
    <dbReference type="NCBI Taxonomy" id="860376"/>
    <lineage>
        <taxon>Eukaryota</taxon>
        <taxon>Metazoa</taxon>
        <taxon>Ecdysozoa</taxon>
        <taxon>Nematoda</taxon>
        <taxon>Chromadorea</taxon>
        <taxon>Rhabditida</taxon>
        <taxon>Rhabditina</taxon>
        <taxon>Rhabditomorpha</taxon>
        <taxon>Rhabditoidea</taxon>
        <taxon>Rhabditidae</taxon>
        <taxon>Peloderinae</taxon>
        <taxon>Caenorhabditis</taxon>
    </lineage>
</organism>